<feature type="transmembrane region" description="Helical" evidence="1">
    <location>
        <begin position="27"/>
        <end position="46"/>
    </location>
</feature>
<dbReference type="EMBL" id="JAOL01000042">
    <property type="protein sequence ID" value="EUA93785.1"/>
    <property type="molecule type" value="Genomic_DNA"/>
</dbReference>
<evidence type="ECO:0000313" key="3">
    <source>
        <dbReference type="Proteomes" id="UP000020681"/>
    </source>
</evidence>
<name>A0ABN0R9F2_MYCUL</name>
<comment type="caution">
    <text evidence="2">The sequence shown here is derived from an EMBL/GenBank/DDBJ whole genome shotgun (WGS) entry which is preliminary data.</text>
</comment>
<keyword evidence="3" id="KW-1185">Reference proteome</keyword>
<evidence type="ECO:0000313" key="2">
    <source>
        <dbReference type="EMBL" id="EUA93785.1"/>
    </source>
</evidence>
<dbReference type="Proteomes" id="UP000020681">
    <property type="component" value="Unassembled WGS sequence"/>
</dbReference>
<proteinExistence type="predicted"/>
<evidence type="ECO:0000256" key="1">
    <source>
        <dbReference type="SAM" id="Phobius"/>
    </source>
</evidence>
<protein>
    <submittedName>
        <fullName evidence="2">Conserved transmembrane transport domain protein</fullName>
    </submittedName>
</protein>
<gene>
    <name evidence="2" type="ORF">I551_8951</name>
</gene>
<keyword evidence="1" id="KW-1133">Transmembrane helix</keyword>
<accession>A0ABN0R9F2</accession>
<organism evidence="2 3">
    <name type="scientific">Mycobacterium ulcerans str. Harvey</name>
    <dbReference type="NCBI Taxonomy" id="1299332"/>
    <lineage>
        <taxon>Bacteria</taxon>
        <taxon>Bacillati</taxon>
        <taxon>Actinomycetota</taxon>
        <taxon>Actinomycetes</taxon>
        <taxon>Mycobacteriales</taxon>
        <taxon>Mycobacteriaceae</taxon>
        <taxon>Mycobacterium</taxon>
        <taxon>Mycobacterium ulcerans group</taxon>
    </lineage>
</organism>
<keyword evidence="1 2" id="KW-0812">Transmembrane</keyword>
<keyword evidence="1" id="KW-0472">Membrane</keyword>
<reference evidence="2 3" key="1">
    <citation type="submission" date="2014-01" db="EMBL/GenBank/DDBJ databases">
        <authorList>
            <person name="Dobos K."/>
            <person name="Lenaerts A."/>
            <person name="Ordway D."/>
            <person name="DeGroote M.A."/>
            <person name="Parker T."/>
            <person name="Sizemore C."/>
            <person name="Tallon L.J."/>
            <person name="Sadzewicz L.K."/>
            <person name="Sengamalay N."/>
            <person name="Fraser C.M."/>
            <person name="Hine E."/>
            <person name="Shefchek K.A."/>
            <person name="Das S.P."/>
            <person name="Tettelin H."/>
        </authorList>
    </citation>
    <scope>NUCLEOTIDE SEQUENCE [LARGE SCALE GENOMIC DNA]</scope>
    <source>
        <strain evidence="2 3">Harvey</strain>
    </source>
</reference>
<sequence>MTTRVFRPSSREVRTEPALLARWIRRLAIPIMLGWLAIIVLINILVPSLQQVAADNSVSMNPAGAPSLQAIKEMAGCSASPGPTASR</sequence>